<feature type="domain" description="Glycosyl hydrolase family 81 N-terminal" evidence="11">
    <location>
        <begin position="232"/>
        <end position="566"/>
    </location>
</feature>
<dbReference type="Proteomes" id="UP000018144">
    <property type="component" value="Unassembled WGS sequence"/>
</dbReference>
<feature type="domain" description="Glycosyl hydrolase family 81 C-terminal" evidence="12">
    <location>
        <begin position="574"/>
        <end position="928"/>
    </location>
</feature>
<dbReference type="GO" id="GO:0009986">
    <property type="term" value="C:cell surface"/>
    <property type="evidence" value="ECO:0007669"/>
    <property type="project" value="TreeGrafter"/>
</dbReference>
<dbReference type="InterPro" id="IPR040451">
    <property type="entry name" value="GH81_N"/>
</dbReference>
<keyword evidence="14" id="KW-1185">Reference proteome</keyword>
<dbReference type="Gene3D" id="1.10.287.1170">
    <property type="entry name" value="glycoside hydrolase family 81 endo-[beta] glucanase"/>
    <property type="match status" value="1"/>
</dbReference>
<evidence type="ECO:0000313" key="13">
    <source>
        <dbReference type="EMBL" id="CCX29965.1"/>
    </source>
</evidence>
<dbReference type="InterPro" id="IPR040720">
    <property type="entry name" value="GH81_C"/>
</dbReference>
<dbReference type="GO" id="GO:0042973">
    <property type="term" value="F:glucan endo-1,3-beta-D-glucosidase activity"/>
    <property type="evidence" value="ECO:0007669"/>
    <property type="project" value="UniProtKB-EC"/>
</dbReference>
<dbReference type="Pfam" id="PF17652">
    <property type="entry name" value="Glyco_hydro81C"/>
    <property type="match status" value="1"/>
</dbReference>
<name>U4LKS7_PYROM</name>
<keyword evidence="8" id="KW-0624">Polysaccharide degradation</keyword>
<keyword evidence="7" id="KW-0961">Cell wall biogenesis/degradation</keyword>
<dbReference type="PANTHER" id="PTHR31983:SF0">
    <property type="entry name" value="GLUCAN ENDO-1,3-BETA-D-GLUCOSIDASE 2"/>
    <property type="match status" value="1"/>
</dbReference>
<evidence type="ECO:0000256" key="8">
    <source>
        <dbReference type="ARBA" id="ARBA00023326"/>
    </source>
</evidence>
<keyword evidence="4" id="KW-0378">Hydrolase</keyword>
<feature type="signal peptide" evidence="10">
    <location>
        <begin position="1"/>
        <end position="22"/>
    </location>
</feature>
<accession>U4LKS7</accession>
<evidence type="ECO:0000259" key="11">
    <source>
        <dbReference type="Pfam" id="PF03639"/>
    </source>
</evidence>
<keyword evidence="5" id="KW-0119">Carbohydrate metabolism</keyword>
<evidence type="ECO:0000256" key="10">
    <source>
        <dbReference type="SAM" id="SignalP"/>
    </source>
</evidence>
<evidence type="ECO:0000256" key="1">
    <source>
        <dbReference type="ARBA" id="ARBA00000382"/>
    </source>
</evidence>
<protein>
    <recommendedName>
        <fullName evidence="3">glucan endo-1,3-beta-D-glucosidase</fullName>
        <ecNumber evidence="3">3.2.1.39</ecNumber>
    </recommendedName>
</protein>
<dbReference type="OMA" id="DTMFAYA"/>
<evidence type="ECO:0000256" key="7">
    <source>
        <dbReference type="ARBA" id="ARBA00023316"/>
    </source>
</evidence>
<evidence type="ECO:0000256" key="3">
    <source>
        <dbReference type="ARBA" id="ARBA00012780"/>
    </source>
</evidence>
<dbReference type="STRING" id="1076935.U4LKS7"/>
<dbReference type="eggNOG" id="KOG2254">
    <property type="taxonomic scope" value="Eukaryota"/>
</dbReference>
<keyword evidence="10" id="KW-0732">Signal</keyword>
<comment type="similarity">
    <text evidence="2">Belongs to the glycosyl hydrolase 81 family.</text>
</comment>
<dbReference type="EMBL" id="HF935395">
    <property type="protein sequence ID" value="CCX29965.1"/>
    <property type="molecule type" value="Genomic_DNA"/>
</dbReference>
<gene>
    <name evidence="13" type="ORF">PCON_07784</name>
</gene>
<dbReference type="Pfam" id="PF03639">
    <property type="entry name" value="Glyco_hydro_81"/>
    <property type="match status" value="1"/>
</dbReference>
<keyword evidence="6" id="KW-0326">Glycosidase</keyword>
<evidence type="ECO:0000256" key="9">
    <source>
        <dbReference type="SAM" id="MobiDB-lite"/>
    </source>
</evidence>
<evidence type="ECO:0000256" key="5">
    <source>
        <dbReference type="ARBA" id="ARBA00023277"/>
    </source>
</evidence>
<evidence type="ECO:0000259" key="12">
    <source>
        <dbReference type="Pfam" id="PF17652"/>
    </source>
</evidence>
<dbReference type="Gene3D" id="2.70.98.30">
    <property type="entry name" value="Golgi alpha-mannosidase II, domain 4"/>
    <property type="match status" value="1"/>
</dbReference>
<organism evidence="13 14">
    <name type="scientific">Pyronema omphalodes (strain CBS 100304)</name>
    <name type="common">Pyronema confluens</name>
    <dbReference type="NCBI Taxonomy" id="1076935"/>
    <lineage>
        <taxon>Eukaryota</taxon>
        <taxon>Fungi</taxon>
        <taxon>Dikarya</taxon>
        <taxon>Ascomycota</taxon>
        <taxon>Pezizomycotina</taxon>
        <taxon>Pezizomycetes</taxon>
        <taxon>Pezizales</taxon>
        <taxon>Pyronemataceae</taxon>
        <taxon>Pyronema</taxon>
    </lineage>
</organism>
<dbReference type="GO" id="GO:0052861">
    <property type="term" value="F:endo-1,3(4)-beta-glucanase activity"/>
    <property type="evidence" value="ECO:0007669"/>
    <property type="project" value="InterPro"/>
</dbReference>
<dbReference type="GO" id="GO:0071555">
    <property type="term" value="P:cell wall organization"/>
    <property type="evidence" value="ECO:0007669"/>
    <property type="project" value="UniProtKB-KW"/>
</dbReference>
<dbReference type="GO" id="GO:0000272">
    <property type="term" value="P:polysaccharide catabolic process"/>
    <property type="evidence" value="ECO:0007669"/>
    <property type="project" value="UniProtKB-KW"/>
</dbReference>
<dbReference type="EC" id="3.2.1.39" evidence="3"/>
<feature type="chain" id="PRO_5004651683" description="glucan endo-1,3-beta-D-glucosidase" evidence="10">
    <location>
        <begin position="23"/>
        <end position="939"/>
    </location>
</feature>
<proteinExistence type="inferred from homology"/>
<dbReference type="AlphaFoldDB" id="U4LKS7"/>
<dbReference type="OrthoDB" id="4473401at2759"/>
<sequence>MWASKLIPLLLSVSLLCPNVASFPAPQAPSNNVNIEQISAAPANANPAPVIAPTPISGAIITSESQKQPSDSNSDSGSVSAEVVQLAPGPTATIEEPPHSTDHISVQTITRSDKIIQIPEKPTETPNPRTLGFINSELDTRGNPSVIPFATADPRKEGSLDTAFTKTIHSTSYRSTATVAATIAPAMAHARRYAQPEAEHMNFHPIRQNVDDIMKPIATSAPSSLFPRRDTHPVAKPPMPDSETGKPVHTNKFYANMMIGSRNNPVFTFPYEVWWSNQENVTWGLAFDHREPELRAYGPPEQPSGAIKWYVNPIYIRSLQIGAAEFTRGQSTMEMSNFAGQSVDTVFYADPAKSKTTGKMEVTLAQGMGFISARYTELTPVLDTSVFVRSMTQVNNFVGAVLGATKYRITLENGAIWVLYAFADLGSQPLKLDVINNGRIGTDKLFSGLIQVAKLSKTTAGDPAVEAILDSAAGAWVKSVSVSASVAGDVGKYQFNYERKGVGYAELLMFALPHHLESFDSATAGKVKSAYTLISPTKGTQVAVVANQWTMIERGLPTSIGWLPVKEGAPATFSPAALNRISAVAKYEMQQDFSALSDLDNMYFSGKALAKFGLMCLSTSLVLNDVDLTRTCQVKLKAAFQRFAENKQQNGLVYETSWRGVLSDAVYKTGDPNSDFGSGFYNDHHFHYGYFIQTAAIIGFLEKRHFSTTGSWLKANQEWVNTLVRDTANPSAADPYFPVSRSFDWYHGHSWAKGLFESFDGKDEESSSEDYNFAYAMKLWGNVIGDAAMEARGNLMLGIMKRSMNSYMLLSTGNRNHPEGFVPGKITGILFENKVDRTTYFGNVVQYIHGIHMLPLTPISPYVRLNSFVREEWDLYFKGNTGNIDDGWKGVLYANYAMLDPKGAFNFFNAATFQNKWLDGGASRTWYLVFAGGLGGATI</sequence>
<evidence type="ECO:0000256" key="6">
    <source>
        <dbReference type="ARBA" id="ARBA00023295"/>
    </source>
</evidence>
<dbReference type="InterPro" id="IPR005200">
    <property type="entry name" value="Endo-beta-glucanase"/>
</dbReference>
<comment type="catalytic activity">
    <reaction evidence="1">
        <text>Hydrolysis of (1-&gt;3)-beta-D-glucosidic linkages in (1-&gt;3)-beta-D-glucans.</text>
        <dbReference type="EC" id="3.2.1.39"/>
    </reaction>
</comment>
<evidence type="ECO:0000313" key="14">
    <source>
        <dbReference type="Proteomes" id="UP000018144"/>
    </source>
</evidence>
<evidence type="ECO:0000256" key="2">
    <source>
        <dbReference type="ARBA" id="ARBA00010730"/>
    </source>
</evidence>
<evidence type="ECO:0000256" key="4">
    <source>
        <dbReference type="ARBA" id="ARBA00022801"/>
    </source>
</evidence>
<dbReference type="PROSITE" id="PS52008">
    <property type="entry name" value="GH81"/>
    <property type="match status" value="1"/>
</dbReference>
<dbReference type="PANTHER" id="PTHR31983">
    <property type="entry name" value="ENDO-1,3(4)-BETA-GLUCANASE 1"/>
    <property type="match status" value="1"/>
</dbReference>
<reference evidence="13 14" key="1">
    <citation type="journal article" date="2013" name="PLoS Genet.">
        <title>The genome and development-dependent transcriptomes of Pyronema confluens: a window into fungal evolution.</title>
        <authorList>
            <person name="Traeger S."/>
            <person name="Altegoer F."/>
            <person name="Freitag M."/>
            <person name="Gabaldon T."/>
            <person name="Kempken F."/>
            <person name="Kumar A."/>
            <person name="Marcet-Houben M."/>
            <person name="Poggeler S."/>
            <person name="Stajich J.E."/>
            <person name="Nowrousian M."/>
        </authorList>
    </citation>
    <scope>NUCLEOTIDE SEQUENCE [LARGE SCALE GENOMIC DNA]</scope>
    <source>
        <strain evidence="14">CBS 100304</strain>
        <tissue evidence="13">Vegetative mycelium</tissue>
    </source>
</reference>
<feature type="region of interest" description="Disordered" evidence="9">
    <location>
        <begin position="220"/>
        <end position="247"/>
    </location>
</feature>
<dbReference type="Gene3D" id="1.20.5.420">
    <property type="entry name" value="Immunoglobulin FC, subunit C"/>
    <property type="match status" value="1"/>
</dbReference>